<feature type="region of interest" description="Disordered" evidence="1">
    <location>
        <begin position="158"/>
        <end position="180"/>
    </location>
</feature>
<evidence type="ECO:0000313" key="4">
    <source>
        <dbReference type="Proteomes" id="UP000027265"/>
    </source>
</evidence>
<dbReference type="HOGENOM" id="CLU_021928_1_0_1"/>
<accession>A0A067PYQ9</accession>
<evidence type="ECO:0000313" key="3">
    <source>
        <dbReference type="EMBL" id="KDQ59928.1"/>
    </source>
</evidence>
<dbReference type="InterPro" id="IPR015655">
    <property type="entry name" value="PP2C"/>
</dbReference>
<evidence type="ECO:0000259" key="2">
    <source>
        <dbReference type="PROSITE" id="PS51746"/>
    </source>
</evidence>
<dbReference type="InParanoid" id="A0A067PYQ9"/>
<dbReference type="FunCoup" id="A0A067PYQ9">
    <property type="interactions" value="201"/>
</dbReference>
<dbReference type="InterPro" id="IPR036457">
    <property type="entry name" value="PPM-type-like_dom_sf"/>
</dbReference>
<reference evidence="4" key="1">
    <citation type="journal article" date="2014" name="Proc. Natl. Acad. Sci. U.S.A.">
        <title>Extensive sampling of basidiomycete genomes demonstrates inadequacy of the white-rot/brown-rot paradigm for wood decay fungi.</title>
        <authorList>
            <person name="Riley R."/>
            <person name="Salamov A.A."/>
            <person name="Brown D.W."/>
            <person name="Nagy L.G."/>
            <person name="Floudas D."/>
            <person name="Held B.W."/>
            <person name="Levasseur A."/>
            <person name="Lombard V."/>
            <person name="Morin E."/>
            <person name="Otillar R."/>
            <person name="Lindquist E.A."/>
            <person name="Sun H."/>
            <person name="LaButti K.M."/>
            <person name="Schmutz J."/>
            <person name="Jabbour D."/>
            <person name="Luo H."/>
            <person name="Baker S.E."/>
            <person name="Pisabarro A.G."/>
            <person name="Walton J.D."/>
            <person name="Blanchette R.A."/>
            <person name="Henrissat B."/>
            <person name="Martin F."/>
            <person name="Cullen D."/>
            <person name="Hibbett D.S."/>
            <person name="Grigoriev I.V."/>
        </authorList>
    </citation>
    <scope>NUCLEOTIDE SEQUENCE [LARGE SCALE GENOMIC DNA]</scope>
    <source>
        <strain evidence="4">MUCL 33604</strain>
    </source>
</reference>
<dbReference type="Gene3D" id="3.60.40.10">
    <property type="entry name" value="PPM-type phosphatase domain"/>
    <property type="match status" value="1"/>
</dbReference>
<dbReference type="CDD" id="cd00143">
    <property type="entry name" value="PP2Cc"/>
    <property type="match status" value="1"/>
</dbReference>
<dbReference type="EMBL" id="KL197715">
    <property type="protein sequence ID" value="KDQ59928.1"/>
    <property type="molecule type" value="Genomic_DNA"/>
</dbReference>
<dbReference type="PANTHER" id="PTHR13832">
    <property type="entry name" value="PROTEIN PHOSPHATASE 2C"/>
    <property type="match status" value="1"/>
</dbReference>
<feature type="domain" description="PPM-type phosphatase" evidence="2">
    <location>
        <begin position="93"/>
        <end position="471"/>
    </location>
</feature>
<dbReference type="PANTHER" id="PTHR13832:SF792">
    <property type="entry name" value="GM14286P"/>
    <property type="match status" value="1"/>
</dbReference>
<dbReference type="OrthoDB" id="420076at2759"/>
<keyword evidence="4" id="KW-1185">Reference proteome</keyword>
<dbReference type="AlphaFoldDB" id="A0A067PYQ9"/>
<name>A0A067PYQ9_9AGAM</name>
<dbReference type="GO" id="GO:0005739">
    <property type="term" value="C:mitochondrion"/>
    <property type="evidence" value="ECO:0007669"/>
    <property type="project" value="TreeGrafter"/>
</dbReference>
<dbReference type="SUPFAM" id="SSF81606">
    <property type="entry name" value="PP2C-like"/>
    <property type="match status" value="1"/>
</dbReference>
<dbReference type="STRING" id="933084.A0A067PYQ9"/>
<dbReference type="Pfam" id="PF00481">
    <property type="entry name" value="PP2C"/>
    <property type="match status" value="1"/>
</dbReference>
<dbReference type="GO" id="GO:0004741">
    <property type="term" value="F:[pyruvate dehydrogenase (acetyl-transferring)]-phosphatase activity"/>
    <property type="evidence" value="ECO:0007669"/>
    <property type="project" value="TreeGrafter"/>
</dbReference>
<dbReference type="SMART" id="SM00332">
    <property type="entry name" value="PP2Cc"/>
    <property type="match status" value="1"/>
</dbReference>
<gene>
    <name evidence="3" type="ORF">JAAARDRAFT_192379</name>
</gene>
<protein>
    <recommendedName>
        <fullName evidence="2">PPM-type phosphatase domain-containing protein</fullName>
    </recommendedName>
</protein>
<dbReference type="Proteomes" id="UP000027265">
    <property type="component" value="Unassembled WGS sequence"/>
</dbReference>
<dbReference type="PROSITE" id="PS51746">
    <property type="entry name" value="PPM_2"/>
    <property type="match status" value="1"/>
</dbReference>
<proteinExistence type="predicted"/>
<dbReference type="InterPro" id="IPR001932">
    <property type="entry name" value="PPM-type_phosphatase-like_dom"/>
</dbReference>
<sequence>MIRNFRYVFRNSRPAKLASAGAVTFALGGSFWAYRAQHSDCDAQSSPKSDNTTTQQPRKFQINLESVPPIDINEILQRHEQSHRPLPASGISRYDVAMTESNNPSEDDHAEAVLPVPNGFWGLFAVLDGHSGWETSAWLRENLISAVSGSLADLYSKYRSNDSTPHSTDHDPPPGEVDDNIKQTFQRLDDDIIREPLEKVFSTPSRHAAVNLLAAARAGSCALLAFYESPTRLLRIALTGDSRAVLGRRKPTADGGHTYEVHVLSVEQDGHNPSEAARLKEEHPDEEDVVKNGRVVGMGVARAFGDAQFKWALDLQKKLLWKYLGNYIYPNIKTPPYLTAVPEVTTIKVEPGDFLILGTDGLWECLSSEQAVGLTGLWVDSKQPGFKPTETGRWLPSELPVENSGEVKVRYRQWCAAESMAFINVDSNAATHLVRNALGGADADLTAALLSLRSPRSRTWMDDITAVVVFFDDT</sequence>
<organism evidence="3 4">
    <name type="scientific">Jaapia argillacea MUCL 33604</name>
    <dbReference type="NCBI Taxonomy" id="933084"/>
    <lineage>
        <taxon>Eukaryota</taxon>
        <taxon>Fungi</taxon>
        <taxon>Dikarya</taxon>
        <taxon>Basidiomycota</taxon>
        <taxon>Agaricomycotina</taxon>
        <taxon>Agaricomycetes</taxon>
        <taxon>Agaricomycetidae</taxon>
        <taxon>Jaapiales</taxon>
        <taxon>Jaapiaceae</taxon>
        <taxon>Jaapia</taxon>
    </lineage>
</organism>
<evidence type="ECO:0000256" key="1">
    <source>
        <dbReference type="SAM" id="MobiDB-lite"/>
    </source>
</evidence>